<dbReference type="SMART" id="SM00331">
    <property type="entry name" value="PP2C_SIG"/>
    <property type="match status" value="1"/>
</dbReference>
<dbReference type="SMART" id="SM00332">
    <property type="entry name" value="PP2Cc"/>
    <property type="match status" value="1"/>
</dbReference>
<evidence type="ECO:0000313" key="3">
    <source>
        <dbReference type="EMBL" id="SZX69972.1"/>
    </source>
</evidence>
<accession>A0A383VYR5</accession>
<evidence type="ECO:0000256" key="1">
    <source>
        <dbReference type="SAM" id="MobiDB-lite"/>
    </source>
</evidence>
<dbReference type="Proteomes" id="UP000256970">
    <property type="component" value="Unassembled WGS sequence"/>
</dbReference>
<feature type="region of interest" description="Disordered" evidence="1">
    <location>
        <begin position="36"/>
        <end position="73"/>
    </location>
</feature>
<dbReference type="Pfam" id="PF00481">
    <property type="entry name" value="PP2C"/>
    <property type="match status" value="1"/>
</dbReference>
<dbReference type="CDD" id="cd00143">
    <property type="entry name" value="PP2Cc"/>
    <property type="match status" value="1"/>
</dbReference>
<dbReference type="AlphaFoldDB" id="A0A383VYR5"/>
<keyword evidence="4" id="KW-1185">Reference proteome</keyword>
<dbReference type="PROSITE" id="PS51746">
    <property type="entry name" value="PPM_2"/>
    <property type="match status" value="1"/>
</dbReference>
<evidence type="ECO:0000259" key="2">
    <source>
        <dbReference type="PROSITE" id="PS51746"/>
    </source>
</evidence>
<dbReference type="Gene3D" id="3.60.40.10">
    <property type="entry name" value="PPM-type phosphatase domain"/>
    <property type="match status" value="1"/>
</dbReference>
<dbReference type="STRING" id="3088.A0A383VYR5"/>
<feature type="domain" description="PPM-type phosphatase" evidence="2">
    <location>
        <begin position="60"/>
        <end position="346"/>
    </location>
</feature>
<proteinExistence type="predicted"/>
<dbReference type="GO" id="GO:0004722">
    <property type="term" value="F:protein serine/threonine phosphatase activity"/>
    <property type="evidence" value="ECO:0007669"/>
    <property type="project" value="InterPro"/>
</dbReference>
<dbReference type="SUPFAM" id="SSF81606">
    <property type="entry name" value="PP2C-like"/>
    <property type="match status" value="1"/>
</dbReference>
<sequence length="380" mass="40539">MVLEPFEAGVAKHLEDVSRRLDCEQLKDQGTAKAVRFAASGSDSEDGSPKASPARHTIIRSGHASDQGQRRNMEDAAVTHDSLVLPLATHESPRVPDTMPDVTALYAVFDGHCGSHAAEFASSRILEGVTGHTHFPGDIPASLADAFMQIDADYLAAISSSAAATQAAAGTTALAAVVWGSTLYVANAGDSRAVLSRHGKAIELTRDHKPHEPSEKQRIELCGGYVCSEGRLCGELAVARAIGDFHIPQLKGECCSAGSASSQRSSSNTPLTAEPEVTQHQLAPNDEFLVLGCDGLWDVLSSQRAVELARQKLREHNDPQRCAEDLVAEALRMHSSDNITVIVICFGDEPPKRRVYGNGRFSRNVSQQGLSTLSALLGNE</sequence>
<dbReference type="InterPro" id="IPR015655">
    <property type="entry name" value="PP2C"/>
</dbReference>
<name>A0A383VYR5_TETOB</name>
<dbReference type="InterPro" id="IPR001932">
    <property type="entry name" value="PPM-type_phosphatase-like_dom"/>
</dbReference>
<reference evidence="3 4" key="1">
    <citation type="submission" date="2016-10" db="EMBL/GenBank/DDBJ databases">
        <authorList>
            <person name="Cai Z."/>
        </authorList>
    </citation>
    <scope>NUCLEOTIDE SEQUENCE [LARGE SCALE GENOMIC DNA]</scope>
</reference>
<feature type="compositionally biased region" description="Low complexity" evidence="1">
    <location>
        <begin position="258"/>
        <end position="267"/>
    </location>
</feature>
<organism evidence="3 4">
    <name type="scientific">Tetradesmus obliquus</name>
    <name type="common">Green alga</name>
    <name type="synonym">Acutodesmus obliquus</name>
    <dbReference type="NCBI Taxonomy" id="3088"/>
    <lineage>
        <taxon>Eukaryota</taxon>
        <taxon>Viridiplantae</taxon>
        <taxon>Chlorophyta</taxon>
        <taxon>core chlorophytes</taxon>
        <taxon>Chlorophyceae</taxon>
        <taxon>CS clade</taxon>
        <taxon>Sphaeropleales</taxon>
        <taxon>Scenedesmaceae</taxon>
        <taxon>Tetradesmus</taxon>
    </lineage>
</organism>
<dbReference type="EMBL" id="FNXT01000967">
    <property type="protein sequence ID" value="SZX69972.1"/>
    <property type="molecule type" value="Genomic_DNA"/>
</dbReference>
<protein>
    <recommendedName>
        <fullName evidence="2">PPM-type phosphatase domain-containing protein</fullName>
    </recommendedName>
</protein>
<gene>
    <name evidence="3" type="ORF">BQ4739_LOCUS10227</name>
</gene>
<dbReference type="PANTHER" id="PTHR47992">
    <property type="entry name" value="PROTEIN PHOSPHATASE"/>
    <property type="match status" value="1"/>
</dbReference>
<feature type="region of interest" description="Disordered" evidence="1">
    <location>
        <begin position="258"/>
        <end position="279"/>
    </location>
</feature>
<dbReference type="InterPro" id="IPR036457">
    <property type="entry name" value="PPM-type-like_dom_sf"/>
</dbReference>
<evidence type="ECO:0000313" key="4">
    <source>
        <dbReference type="Proteomes" id="UP000256970"/>
    </source>
</evidence>